<accession>A0A9K3JUQ4</accession>
<dbReference type="GO" id="GO:0003677">
    <property type="term" value="F:DNA binding"/>
    <property type="evidence" value="ECO:0007669"/>
    <property type="project" value="InterPro"/>
</dbReference>
<dbReference type="AlphaFoldDB" id="A0A9K3JUQ4"/>
<dbReference type="Gene3D" id="1.10.150.60">
    <property type="entry name" value="ARID DNA-binding domain"/>
    <property type="match status" value="1"/>
</dbReference>
<name>A0A9K3JUQ4_HELAN</name>
<dbReference type="InterPro" id="IPR036431">
    <property type="entry name" value="ARID_dom_sf"/>
</dbReference>
<reference evidence="3" key="2">
    <citation type="submission" date="2020-06" db="EMBL/GenBank/DDBJ databases">
        <title>Helianthus annuus Genome sequencing and assembly Release 2.</title>
        <authorList>
            <person name="Gouzy J."/>
            <person name="Langlade N."/>
            <person name="Munos S."/>
        </authorList>
    </citation>
    <scope>NUCLEOTIDE SEQUENCE</scope>
    <source>
        <tissue evidence="3">Leaves</tissue>
    </source>
</reference>
<dbReference type="SUPFAM" id="SSF46774">
    <property type="entry name" value="ARID-like"/>
    <property type="match status" value="1"/>
</dbReference>
<dbReference type="PANTHER" id="PTHR46410:SF26">
    <property type="entry name" value="BULB-TYPE LECTIN DOMAIN-CONTAINING PROTEIN-RELATED"/>
    <property type="match status" value="1"/>
</dbReference>
<dbReference type="SMART" id="SM00501">
    <property type="entry name" value="BRIGHT"/>
    <property type="match status" value="1"/>
</dbReference>
<dbReference type="Gramene" id="mRNA:HanXRQr2_Chr01g0009421">
    <property type="protein sequence ID" value="CDS:HanXRQr2_Chr01g0009421.1"/>
    <property type="gene ID" value="HanXRQr2_Chr01g0009421"/>
</dbReference>
<evidence type="ECO:0000259" key="2">
    <source>
        <dbReference type="PROSITE" id="PS51011"/>
    </source>
</evidence>
<feature type="domain" description="ARID" evidence="2">
    <location>
        <begin position="49"/>
        <end position="147"/>
    </location>
</feature>
<feature type="region of interest" description="Disordered" evidence="1">
    <location>
        <begin position="1"/>
        <end position="20"/>
    </location>
</feature>
<reference evidence="3" key="1">
    <citation type="journal article" date="2017" name="Nature">
        <title>The sunflower genome provides insights into oil metabolism, flowering and Asterid evolution.</title>
        <authorList>
            <person name="Badouin H."/>
            <person name="Gouzy J."/>
            <person name="Grassa C.J."/>
            <person name="Murat F."/>
            <person name="Staton S.E."/>
            <person name="Cottret L."/>
            <person name="Lelandais-Briere C."/>
            <person name="Owens G.L."/>
            <person name="Carrere S."/>
            <person name="Mayjonade B."/>
            <person name="Legrand L."/>
            <person name="Gill N."/>
            <person name="Kane N.C."/>
            <person name="Bowers J.E."/>
            <person name="Hubner S."/>
            <person name="Bellec A."/>
            <person name="Berard A."/>
            <person name="Berges H."/>
            <person name="Blanchet N."/>
            <person name="Boniface M.C."/>
            <person name="Brunel D."/>
            <person name="Catrice O."/>
            <person name="Chaidir N."/>
            <person name="Claudel C."/>
            <person name="Donnadieu C."/>
            <person name="Faraut T."/>
            <person name="Fievet G."/>
            <person name="Helmstetter N."/>
            <person name="King M."/>
            <person name="Knapp S.J."/>
            <person name="Lai Z."/>
            <person name="Le Paslier M.C."/>
            <person name="Lippi Y."/>
            <person name="Lorenzon L."/>
            <person name="Mandel J.R."/>
            <person name="Marage G."/>
            <person name="Marchand G."/>
            <person name="Marquand E."/>
            <person name="Bret-Mestries E."/>
            <person name="Morien E."/>
            <person name="Nambeesan S."/>
            <person name="Nguyen T."/>
            <person name="Pegot-Espagnet P."/>
            <person name="Pouilly N."/>
            <person name="Raftis F."/>
            <person name="Sallet E."/>
            <person name="Schiex T."/>
            <person name="Thomas J."/>
            <person name="Vandecasteele C."/>
            <person name="Vares D."/>
            <person name="Vear F."/>
            <person name="Vautrin S."/>
            <person name="Crespi M."/>
            <person name="Mangin B."/>
            <person name="Burke J.M."/>
            <person name="Salse J."/>
            <person name="Munos S."/>
            <person name="Vincourt P."/>
            <person name="Rieseberg L.H."/>
            <person name="Langlade N.B."/>
        </authorList>
    </citation>
    <scope>NUCLEOTIDE SEQUENCE</scope>
    <source>
        <tissue evidence="3">Leaves</tissue>
    </source>
</reference>
<dbReference type="EMBL" id="MNCJ02000316">
    <property type="protein sequence ID" value="KAF5821065.1"/>
    <property type="molecule type" value="Genomic_DNA"/>
</dbReference>
<sequence length="206" mass="23627">MEKNPLESREEMRRKAVSKAQDEEDVIEKDTIIESCLDVLDLIILHEEVAEHKGFFKASMKEIVTLFIPCYFGICKTGEMPPTLLNGKPVDLVALYKVVKEYGGFNKVVQDNAWNKVDVQCGFDCDDDFEVKVAYVRYIELVEWYFELMKTKRERNEDNTHEAGTSGAKVDQESKVVDEKRNGWIDDSSDDDLVIVVDVTTNNDTK</sequence>
<dbReference type="CDD" id="cd16100">
    <property type="entry name" value="ARID"/>
    <property type="match status" value="1"/>
</dbReference>
<proteinExistence type="predicted"/>
<feature type="region of interest" description="Disordered" evidence="1">
    <location>
        <begin position="156"/>
        <end position="175"/>
    </location>
</feature>
<protein>
    <submittedName>
        <fullName evidence="3">Transcription factor &amp; chromatin remodeling ARID family</fullName>
    </submittedName>
</protein>
<comment type="caution">
    <text evidence="3">The sequence shown here is derived from an EMBL/GenBank/DDBJ whole genome shotgun (WGS) entry which is preliminary data.</text>
</comment>
<dbReference type="Proteomes" id="UP000215914">
    <property type="component" value="Unassembled WGS sequence"/>
</dbReference>
<evidence type="ECO:0000313" key="4">
    <source>
        <dbReference type="Proteomes" id="UP000215914"/>
    </source>
</evidence>
<dbReference type="PANTHER" id="PTHR46410">
    <property type="entry name" value="AT-RICH INTERACTIVE DOMAIN-CONTAINING PROTEIN 2"/>
    <property type="match status" value="1"/>
</dbReference>
<evidence type="ECO:0000256" key="1">
    <source>
        <dbReference type="SAM" id="MobiDB-lite"/>
    </source>
</evidence>
<organism evidence="3 4">
    <name type="scientific">Helianthus annuus</name>
    <name type="common">Common sunflower</name>
    <dbReference type="NCBI Taxonomy" id="4232"/>
    <lineage>
        <taxon>Eukaryota</taxon>
        <taxon>Viridiplantae</taxon>
        <taxon>Streptophyta</taxon>
        <taxon>Embryophyta</taxon>
        <taxon>Tracheophyta</taxon>
        <taxon>Spermatophyta</taxon>
        <taxon>Magnoliopsida</taxon>
        <taxon>eudicotyledons</taxon>
        <taxon>Gunneridae</taxon>
        <taxon>Pentapetalae</taxon>
        <taxon>asterids</taxon>
        <taxon>campanulids</taxon>
        <taxon>Asterales</taxon>
        <taxon>Asteraceae</taxon>
        <taxon>Asteroideae</taxon>
        <taxon>Heliantheae alliance</taxon>
        <taxon>Heliantheae</taxon>
        <taxon>Helianthus</taxon>
    </lineage>
</organism>
<dbReference type="PROSITE" id="PS51011">
    <property type="entry name" value="ARID"/>
    <property type="match status" value="1"/>
</dbReference>
<keyword evidence="4" id="KW-1185">Reference proteome</keyword>
<gene>
    <name evidence="3" type="ORF">HanXRQr2_Chr01g0009421</name>
</gene>
<evidence type="ECO:0000313" key="3">
    <source>
        <dbReference type="EMBL" id="KAF5821065.1"/>
    </source>
</evidence>
<dbReference type="InterPro" id="IPR001606">
    <property type="entry name" value="ARID_dom"/>
</dbReference>
<feature type="compositionally biased region" description="Basic and acidic residues" evidence="1">
    <location>
        <begin position="1"/>
        <end position="14"/>
    </location>
</feature>
<dbReference type="Pfam" id="PF01388">
    <property type="entry name" value="ARID"/>
    <property type="match status" value="1"/>
</dbReference>